<dbReference type="GeneID" id="63850261"/>
<reference evidence="2" key="1">
    <citation type="submission" date="2020-01" db="EMBL/GenBank/DDBJ databases">
        <authorList>
            <consortium name="DOE Joint Genome Institute"/>
            <person name="Haridas S."/>
            <person name="Albert R."/>
            <person name="Binder M."/>
            <person name="Bloem J."/>
            <person name="Labutti K."/>
            <person name="Salamov A."/>
            <person name="Andreopoulos B."/>
            <person name="Baker S.E."/>
            <person name="Barry K."/>
            <person name="Bills G."/>
            <person name="Bluhm B.H."/>
            <person name="Cannon C."/>
            <person name="Castanera R."/>
            <person name="Culley D.E."/>
            <person name="Daum C."/>
            <person name="Ezra D."/>
            <person name="Gonzalez J.B."/>
            <person name="Henrissat B."/>
            <person name="Kuo A."/>
            <person name="Liang C."/>
            <person name="Lipzen A."/>
            <person name="Lutzoni F."/>
            <person name="Magnuson J."/>
            <person name="Mondo S."/>
            <person name="Nolan M."/>
            <person name="Ohm R."/>
            <person name="Pangilinan J."/>
            <person name="Park H.-J."/>
            <person name="Ramirez L."/>
            <person name="Alfaro M."/>
            <person name="Sun H."/>
            <person name="Tritt A."/>
            <person name="Yoshinaga Y."/>
            <person name="Zwiers L.-H."/>
            <person name="Turgeon B.G."/>
            <person name="Goodwin S.B."/>
            <person name="Spatafora J.W."/>
            <person name="Crous P.W."/>
            <person name="Grigoriev I.V."/>
        </authorList>
    </citation>
    <scope>NUCLEOTIDE SEQUENCE</scope>
    <source>
        <strain evidence="2">CBS 394.84</strain>
    </source>
</reference>
<sequence length="118" mass="13013">MFSSALGELSPVLTPIQQQKFAPLNEDDLSLFALYPLRRPPTIGPDSKDHPASAPRTGGTMAPWVAPTLDPDTRLVLASIFKAEMYVTCCRQRCVCTCPWRAALADCSKREDAMSLRM</sequence>
<protein>
    <submittedName>
        <fullName evidence="2">Uncharacterized protein</fullName>
    </submittedName>
</protein>
<dbReference type="EMBL" id="ML976615">
    <property type="protein sequence ID" value="KAF1848450.1"/>
    <property type="molecule type" value="Genomic_DNA"/>
</dbReference>
<comment type="caution">
    <text evidence="2">The sequence shown here is derived from an EMBL/GenBank/DDBJ whole genome shotgun (WGS) entry which is preliminary data.</text>
</comment>
<evidence type="ECO:0000313" key="3">
    <source>
        <dbReference type="Proteomes" id="UP000800039"/>
    </source>
</evidence>
<name>A0A9P4LAW9_9PLEO</name>
<dbReference type="AlphaFoldDB" id="A0A9P4LAW9"/>
<keyword evidence="3" id="KW-1185">Reference proteome</keyword>
<dbReference type="Proteomes" id="UP000800039">
    <property type="component" value="Unassembled WGS sequence"/>
</dbReference>
<proteinExistence type="predicted"/>
<dbReference type="RefSeq" id="XP_040791013.1">
    <property type="nucleotide sequence ID" value="XM_040933010.1"/>
</dbReference>
<organism evidence="2 3">
    <name type="scientific">Cucurbitaria berberidis CBS 394.84</name>
    <dbReference type="NCBI Taxonomy" id="1168544"/>
    <lineage>
        <taxon>Eukaryota</taxon>
        <taxon>Fungi</taxon>
        <taxon>Dikarya</taxon>
        <taxon>Ascomycota</taxon>
        <taxon>Pezizomycotina</taxon>
        <taxon>Dothideomycetes</taxon>
        <taxon>Pleosporomycetidae</taxon>
        <taxon>Pleosporales</taxon>
        <taxon>Pleosporineae</taxon>
        <taxon>Cucurbitariaceae</taxon>
        <taxon>Cucurbitaria</taxon>
    </lineage>
</organism>
<evidence type="ECO:0000256" key="1">
    <source>
        <dbReference type="SAM" id="MobiDB-lite"/>
    </source>
</evidence>
<feature type="region of interest" description="Disordered" evidence="1">
    <location>
        <begin position="40"/>
        <end position="65"/>
    </location>
</feature>
<gene>
    <name evidence="2" type="ORF">K460DRAFT_364440</name>
</gene>
<evidence type="ECO:0000313" key="2">
    <source>
        <dbReference type="EMBL" id="KAF1848450.1"/>
    </source>
</evidence>
<accession>A0A9P4LAW9</accession>